<evidence type="ECO:0000313" key="1">
    <source>
        <dbReference type="EMBL" id="SKA10201.1"/>
    </source>
</evidence>
<dbReference type="AlphaFoldDB" id="A0A1T4R3F0"/>
<name>A0A1T4R3F0_9FIRM</name>
<accession>A0A1T4R3F0</accession>
<evidence type="ECO:0000313" key="2">
    <source>
        <dbReference type="Proteomes" id="UP000189933"/>
    </source>
</evidence>
<reference evidence="2" key="1">
    <citation type="submission" date="2017-02" db="EMBL/GenBank/DDBJ databases">
        <authorList>
            <person name="Varghese N."/>
            <person name="Submissions S."/>
        </authorList>
    </citation>
    <scope>NUCLEOTIDE SEQUENCE [LARGE SCALE GENOMIC DNA]</scope>
    <source>
        <strain evidence="2">DSM 16521</strain>
    </source>
</reference>
<sequence length="265" mass="29990">MKNRSPKLIWWNRIVNAALLVVMLISAYSLFFPTRDPNYYSGSALLKQVEQYARSGLDKKALEQANTLDYTNIYTIGFGQANLLSLWPSGTETVRILARELLQLEPAEDADFRPEFAVRIGYVEEKGDKTRLTGFYYDRRGLVKSGNQVYRLSAAGQQLLNQELNGWVALTEIRNGFYLAACRRNWSALERFAAPAVIEAVRKGKIPAGEPVGIGYKFNEVQHSGKNQFVEANIEDTITLKNGRKFAARLTYKIINGRWQITGLN</sequence>
<gene>
    <name evidence="1" type="ORF">SAMN02745885_01911</name>
</gene>
<protein>
    <submittedName>
        <fullName evidence="1">Uncharacterized protein</fullName>
    </submittedName>
</protein>
<dbReference type="EMBL" id="FUXM01000024">
    <property type="protein sequence ID" value="SKA10201.1"/>
    <property type="molecule type" value="Genomic_DNA"/>
</dbReference>
<dbReference type="RefSeq" id="WP_078665945.1">
    <property type="nucleotide sequence ID" value="NZ_FUXM01000024.1"/>
</dbReference>
<keyword evidence="2" id="KW-1185">Reference proteome</keyword>
<proteinExistence type="predicted"/>
<organism evidence="1 2">
    <name type="scientific">Carboxydocella sporoproducens DSM 16521</name>
    <dbReference type="NCBI Taxonomy" id="1121270"/>
    <lineage>
        <taxon>Bacteria</taxon>
        <taxon>Bacillati</taxon>
        <taxon>Bacillota</taxon>
        <taxon>Clostridia</taxon>
        <taxon>Eubacteriales</taxon>
        <taxon>Clostridiales Family XVI. Incertae Sedis</taxon>
        <taxon>Carboxydocella</taxon>
    </lineage>
</organism>
<dbReference type="Proteomes" id="UP000189933">
    <property type="component" value="Unassembled WGS sequence"/>
</dbReference>